<accession>A0A2W5B1U0</accession>
<dbReference type="Proteomes" id="UP000249451">
    <property type="component" value="Unassembled WGS sequence"/>
</dbReference>
<evidence type="ECO:0000313" key="1">
    <source>
        <dbReference type="EMBL" id="PZO99763.1"/>
    </source>
</evidence>
<comment type="caution">
    <text evidence="1">The sequence shown here is derived from an EMBL/GenBank/DDBJ whole genome shotgun (WGS) entry which is preliminary data.</text>
</comment>
<sequence>MDVAEFMDYRKHIDYVVDTFGQWVGVCDEEGWPLLELPPTISLSASETRGASSSVEATVGLDAGHPLLQEFIGKGLGEMKGGKLELSGSAARLLVVQRPGARLAYQSTIGVASGVSGPSELNIRGVDLLEGLSAWPCPSIPLEWTKAKFSSWNTDASGVEYSKPRELARVEFGTAVDGYTVDGPAVSVLRTLVQDSLDAVNALCGWSDDPHMVVDFSGVGVDTSPRVLVRTSDDVVWDTIADVAQSAGVTVLVDLWWPGDDPVQVRQSRDPAQYRAVDLGKPMQVVRVEVTE</sequence>
<organism evidence="1 2">
    <name type="scientific">Corynebacterium urealyticum</name>
    <dbReference type="NCBI Taxonomy" id="43771"/>
    <lineage>
        <taxon>Bacteria</taxon>
        <taxon>Bacillati</taxon>
        <taxon>Actinomycetota</taxon>
        <taxon>Actinomycetes</taxon>
        <taxon>Mycobacteriales</taxon>
        <taxon>Corynebacteriaceae</taxon>
        <taxon>Corynebacterium</taxon>
    </lineage>
</organism>
<name>A0A2W5B1U0_9CORY</name>
<dbReference type="AlphaFoldDB" id="A0A2W5B1U0"/>
<dbReference type="EMBL" id="QFNY01000173">
    <property type="protein sequence ID" value="PZO99763.1"/>
    <property type="molecule type" value="Genomic_DNA"/>
</dbReference>
<protein>
    <submittedName>
        <fullName evidence="1">Uncharacterized protein</fullName>
    </submittedName>
</protein>
<gene>
    <name evidence="1" type="ORF">DI609_07640</name>
</gene>
<proteinExistence type="predicted"/>
<evidence type="ECO:0000313" key="2">
    <source>
        <dbReference type="Proteomes" id="UP000249451"/>
    </source>
</evidence>
<reference evidence="1 2" key="1">
    <citation type="submission" date="2017-11" db="EMBL/GenBank/DDBJ databases">
        <title>Infants hospitalized years apart are colonized by the same room-sourced microbial strains.</title>
        <authorList>
            <person name="Brooks B."/>
            <person name="Olm M.R."/>
            <person name="Firek B.A."/>
            <person name="Baker R."/>
            <person name="Thomas B.C."/>
            <person name="Morowitz M.J."/>
            <person name="Banfield J.F."/>
        </authorList>
    </citation>
    <scope>NUCLEOTIDE SEQUENCE [LARGE SCALE GENOMIC DNA]</scope>
    <source>
        <strain evidence="1">S2_012_000_R3_87</strain>
    </source>
</reference>